<name>G8RQB4_MYCRN</name>
<evidence type="ECO:0000313" key="3">
    <source>
        <dbReference type="Proteomes" id="UP000005442"/>
    </source>
</evidence>
<accession>G8RQB4</accession>
<keyword evidence="3" id="KW-1185">Reference proteome</keyword>
<dbReference type="EMBL" id="CP003169">
    <property type="protein sequence ID" value="AEV76380.1"/>
    <property type="molecule type" value="Genomic_DNA"/>
</dbReference>
<dbReference type="PATRIC" id="fig|710685.3.peg.5942"/>
<dbReference type="RefSeq" id="WP_014214117.1">
    <property type="nucleotide sequence ID" value="NC_016604.1"/>
</dbReference>
<gene>
    <name evidence="2" type="ordered locus">MycrhN_5917</name>
</gene>
<sequence>MIGSRHFSSRSYATLRRQCWLFAIGSSLFAIATIPGLPATTGAGLPNLLCFIGSWFFTTAAWMQLVLSGMPLRIGWYSAAVQFAGTILFNVSTGSALWAHAVKRERRLVWAPDALGSLAFLVSAVLGVVAVTAVVGIFELKSRDWQAEWINLLGCIAFGVSALGAFVTGSDVTVDAVLANVGTFIGALCFLAAALLVLPRQHHKDIQRS</sequence>
<evidence type="ECO:0008006" key="4">
    <source>
        <dbReference type="Google" id="ProtNLM"/>
    </source>
</evidence>
<dbReference type="eggNOG" id="ENOG5030Y0T">
    <property type="taxonomic scope" value="Bacteria"/>
</dbReference>
<feature type="transmembrane region" description="Helical" evidence="1">
    <location>
        <begin position="150"/>
        <end position="170"/>
    </location>
</feature>
<dbReference type="KEGG" id="mrh:MycrhN_5917"/>
<dbReference type="STRING" id="710685.MycrhN_5917"/>
<evidence type="ECO:0000313" key="2">
    <source>
        <dbReference type="EMBL" id="AEV76380.1"/>
    </source>
</evidence>
<keyword evidence="1" id="KW-0812">Transmembrane</keyword>
<organism evidence="2 3">
    <name type="scientific">Mycolicibacterium rhodesiae (strain NBB3)</name>
    <name type="common">Mycobacterium rhodesiae</name>
    <dbReference type="NCBI Taxonomy" id="710685"/>
    <lineage>
        <taxon>Bacteria</taxon>
        <taxon>Bacillati</taxon>
        <taxon>Actinomycetota</taxon>
        <taxon>Actinomycetes</taxon>
        <taxon>Mycobacteriales</taxon>
        <taxon>Mycobacteriaceae</taxon>
        <taxon>Mycolicibacterium</taxon>
    </lineage>
</organism>
<feature type="transmembrane region" description="Helical" evidence="1">
    <location>
        <begin position="20"/>
        <end position="39"/>
    </location>
</feature>
<dbReference type="OrthoDB" id="244933at2"/>
<dbReference type="HOGENOM" id="CLU_086991_0_0_11"/>
<dbReference type="AlphaFoldDB" id="G8RQB4"/>
<evidence type="ECO:0000256" key="1">
    <source>
        <dbReference type="SAM" id="Phobius"/>
    </source>
</evidence>
<reference evidence="2 3" key="1">
    <citation type="submission" date="2011-12" db="EMBL/GenBank/DDBJ databases">
        <title>Complete sequence of Mycobacterium rhodesiae NBB3.</title>
        <authorList>
            <consortium name="US DOE Joint Genome Institute"/>
            <person name="Lucas S."/>
            <person name="Han J."/>
            <person name="Lapidus A."/>
            <person name="Cheng J.-F."/>
            <person name="Goodwin L."/>
            <person name="Pitluck S."/>
            <person name="Peters L."/>
            <person name="Mikhailova N."/>
            <person name="Gu W."/>
            <person name="Detter J.C."/>
            <person name="Han C."/>
            <person name="Tapia R."/>
            <person name="Land M."/>
            <person name="Hauser L."/>
            <person name="Kyrpides N."/>
            <person name="Ivanova N."/>
            <person name="Pagani I."/>
            <person name="Mattes T."/>
            <person name="Holmes A."/>
            <person name="Rutledge P."/>
            <person name="Paulsen I."/>
            <person name="Coleman N."/>
            <person name="Woyke T."/>
        </authorList>
    </citation>
    <scope>NUCLEOTIDE SEQUENCE [LARGE SCALE GENOMIC DNA]</scope>
    <source>
        <strain evidence="2 3">NBB3</strain>
    </source>
</reference>
<proteinExistence type="predicted"/>
<keyword evidence="1" id="KW-0472">Membrane</keyword>
<keyword evidence="1" id="KW-1133">Transmembrane helix</keyword>
<feature type="transmembrane region" description="Helical" evidence="1">
    <location>
        <begin position="45"/>
        <end position="67"/>
    </location>
</feature>
<protein>
    <recommendedName>
        <fullName evidence="4">YrhK domain-containing protein</fullName>
    </recommendedName>
</protein>
<dbReference type="Proteomes" id="UP000005442">
    <property type="component" value="Chromosome"/>
</dbReference>
<feature type="transmembrane region" description="Helical" evidence="1">
    <location>
        <begin position="118"/>
        <end position="138"/>
    </location>
</feature>
<feature type="transmembrane region" description="Helical" evidence="1">
    <location>
        <begin position="74"/>
        <end position="98"/>
    </location>
</feature>
<feature type="transmembrane region" description="Helical" evidence="1">
    <location>
        <begin position="176"/>
        <end position="198"/>
    </location>
</feature>